<name>M5AMB7_RHILI</name>
<protein>
    <submittedName>
        <fullName evidence="1">Uncharacterized protein</fullName>
    </submittedName>
</protein>
<dbReference type="AlphaFoldDB" id="M5AMB7"/>
<dbReference type="OrthoDB" id="8089897at2"/>
<accession>M5AMB7</accession>
<dbReference type="EMBL" id="AP012557">
    <property type="protein sequence ID" value="BAN09994.1"/>
    <property type="molecule type" value="Genomic_DNA"/>
</dbReference>
<organism evidence="1">
    <name type="scientific">Rhizobium loti</name>
    <name type="common">Mesorhizobium loti</name>
    <dbReference type="NCBI Taxonomy" id="381"/>
    <lineage>
        <taxon>Bacteria</taxon>
        <taxon>Pseudomonadati</taxon>
        <taxon>Pseudomonadota</taxon>
        <taxon>Alphaproteobacteria</taxon>
        <taxon>Hyphomicrobiales</taxon>
        <taxon>Phyllobacteriaceae</taxon>
        <taxon>Mesorhizobium</taxon>
    </lineage>
</organism>
<reference evidence="1" key="2">
    <citation type="journal article" date="2013" name="Microbes Environ.">
        <title>Commonalities and Differences among Symbiosis Islands of Three Mesorhizobium loti Strains.</title>
        <authorList>
            <person name="Kasai-Maita H."/>
            <person name="Hirakawa H."/>
            <person name="Nakamura Y."/>
            <person name="Kaneko T."/>
            <person name="Miki K."/>
            <person name="Maruya J."/>
            <person name="Okazaki S."/>
            <person name="Tabata S."/>
            <person name="Saeki K."/>
            <person name="Sato S."/>
        </authorList>
    </citation>
    <scope>NUCLEOTIDE SEQUENCE</scope>
    <source>
        <strain evidence="1">NZP2037</strain>
    </source>
</reference>
<sequence length="92" mass="10328">MSATEGSRQLDREVFWSFPSTSATATTGRKIELIAGHSRPEDGAPRYIGFVHGYDRELQWHVLDHLKQQGVQANQDVTFINDGGKKSARSRK</sequence>
<reference evidence="1" key="1">
    <citation type="submission" date="2012-10" db="EMBL/GenBank/DDBJ databases">
        <authorList>
            <person name="Maita H."/>
            <person name="Sato S."/>
        </authorList>
    </citation>
    <scope>NUCLEOTIDE SEQUENCE</scope>
    <source>
        <strain evidence="1">NZP2037</strain>
    </source>
</reference>
<proteinExistence type="predicted"/>
<evidence type="ECO:0000313" key="1">
    <source>
        <dbReference type="EMBL" id="BAN09994.1"/>
    </source>
</evidence>